<evidence type="ECO:0000256" key="1">
    <source>
        <dbReference type="SAM" id="MobiDB-lite"/>
    </source>
</evidence>
<dbReference type="EMBL" id="BGZK01000197">
    <property type="protein sequence ID" value="GBP27680.1"/>
    <property type="molecule type" value="Genomic_DNA"/>
</dbReference>
<evidence type="ECO:0000313" key="2">
    <source>
        <dbReference type="EMBL" id="GBP27680.1"/>
    </source>
</evidence>
<keyword evidence="3" id="KW-1185">Reference proteome</keyword>
<protein>
    <submittedName>
        <fullName evidence="2">Uncharacterized protein</fullName>
    </submittedName>
</protein>
<name>A0A4C1UNC5_EUMVA</name>
<accession>A0A4C1UNC5</accession>
<sequence length="110" mass="12079">MPNIKDDSEKNYGTSVGVASSDRTLHRTRHRLVTAFFARRSDAKVRPPVEASVGGLASIYSYSSMGLAKKSDGGDIYTTTRACALRGARCRPPVRKQLNTIETIKKRLGH</sequence>
<comment type="caution">
    <text evidence="2">The sequence shown here is derived from an EMBL/GenBank/DDBJ whole genome shotgun (WGS) entry which is preliminary data.</text>
</comment>
<gene>
    <name evidence="2" type="ORF">EVAR_12726_1</name>
</gene>
<evidence type="ECO:0000313" key="3">
    <source>
        <dbReference type="Proteomes" id="UP000299102"/>
    </source>
</evidence>
<feature type="compositionally biased region" description="Basic and acidic residues" evidence="1">
    <location>
        <begin position="1"/>
        <end position="10"/>
    </location>
</feature>
<feature type="compositionally biased region" description="Polar residues" evidence="1">
    <location>
        <begin position="11"/>
        <end position="22"/>
    </location>
</feature>
<dbReference type="Proteomes" id="UP000299102">
    <property type="component" value="Unassembled WGS sequence"/>
</dbReference>
<dbReference type="AlphaFoldDB" id="A0A4C1UNC5"/>
<feature type="region of interest" description="Disordered" evidence="1">
    <location>
        <begin position="1"/>
        <end position="23"/>
    </location>
</feature>
<reference evidence="2 3" key="1">
    <citation type="journal article" date="2019" name="Commun. Biol.">
        <title>The bagworm genome reveals a unique fibroin gene that provides high tensile strength.</title>
        <authorList>
            <person name="Kono N."/>
            <person name="Nakamura H."/>
            <person name="Ohtoshi R."/>
            <person name="Tomita M."/>
            <person name="Numata K."/>
            <person name="Arakawa K."/>
        </authorList>
    </citation>
    <scope>NUCLEOTIDE SEQUENCE [LARGE SCALE GENOMIC DNA]</scope>
</reference>
<organism evidence="2 3">
    <name type="scientific">Eumeta variegata</name>
    <name type="common">Bagworm moth</name>
    <name type="synonym">Eumeta japonica</name>
    <dbReference type="NCBI Taxonomy" id="151549"/>
    <lineage>
        <taxon>Eukaryota</taxon>
        <taxon>Metazoa</taxon>
        <taxon>Ecdysozoa</taxon>
        <taxon>Arthropoda</taxon>
        <taxon>Hexapoda</taxon>
        <taxon>Insecta</taxon>
        <taxon>Pterygota</taxon>
        <taxon>Neoptera</taxon>
        <taxon>Endopterygota</taxon>
        <taxon>Lepidoptera</taxon>
        <taxon>Glossata</taxon>
        <taxon>Ditrysia</taxon>
        <taxon>Tineoidea</taxon>
        <taxon>Psychidae</taxon>
        <taxon>Oiketicinae</taxon>
        <taxon>Eumeta</taxon>
    </lineage>
</organism>
<proteinExistence type="predicted"/>